<dbReference type="EMBL" id="MT856702">
    <property type="protein sequence ID" value="QOP59263.1"/>
    <property type="molecule type" value="Genomic_RNA"/>
</dbReference>
<evidence type="ECO:0000259" key="12">
    <source>
        <dbReference type="Pfam" id="PF22402"/>
    </source>
</evidence>
<evidence type="ECO:0000256" key="10">
    <source>
        <dbReference type="ARBA" id="ARBA00031782"/>
    </source>
</evidence>
<dbReference type="GO" id="GO:0005198">
    <property type="term" value="F:structural molecule activity"/>
    <property type="evidence" value="ECO:0007669"/>
    <property type="project" value="InterPro"/>
</dbReference>
<comment type="function">
    <text evidence="1">Capsid protein self-assembles to form an icosahedral capsid with a T=3 symmetry, about 32-35 nm in diameter, and consisting of 180 capsid proteins.</text>
</comment>
<keyword evidence="7" id="KW-0946">Virion</keyword>
<dbReference type="InterPro" id="IPR000937">
    <property type="entry name" value="Capsid_prot_S-dom_vir"/>
</dbReference>
<protein>
    <recommendedName>
        <fullName evidence="5">Capsid protein</fullName>
    </recommendedName>
    <alternativeName>
        <fullName evidence="9">Coat protein</fullName>
    </alternativeName>
    <alternativeName>
        <fullName evidence="10">p41</fullName>
    </alternativeName>
</protein>
<evidence type="ECO:0000313" key="13">
    <source>
        <dbReference type="EMBL" id="QOP59263.1"/>
    </source>
</evidence>
<dbReference type="GO" id="GO:0039617">
    <property type="term" value="C:T=3 icosahedral viral capsid"/>
    <property type="evidence" value="ECO:0007669"/>
    <property type="project" value="UniProtKB-KW"/>
</dbReference>
<keyword evidence="6" id="KW-0167">Capsid protein</keyword>
<reference evidence="13" key="1">
    <citation type="journal article" date="2020" name="Viruses">
        <title>Characterization of a DCL2-Insensitive Tomato Bushy Stunt Virus Isolate Infecting Arabidopsis thaliana.</title>
        <authorList>
            <person name="Incarbone M."/>
            <person name="Scheer H."/>
            <person name="Hily J.M."/>
            <person name="Kuhn L."/>
            <person name="Erhardt M."/>
            <person name="Dunoyer P."/>
            <person name="Altenbach D."/>
            <person name="Ritzenthaler C."/>
        </authorList>
    </citation>
    <scope>NUCLEOTIDE SEQUENCE</scope>
    <source>
        <strain evidence="13">BS3Ng</strain>
    </source>
</reference>
<dbReference type="Gene3D" id="2.60.120.20">
    <property type="match status" value="1"/>
</dbReference>
<feature type="domain" description="Coat protein P (projecting)" evidence="12">
    <location>
        <begin position="276"/>
        <end position="378"/>
    </location>
</feature>
<name>A0A7M1C9F8_9TOMB</name>
<comment type="subunit">
    <text evidence="4">Homomultimer.</text>
</comment>
<evidence type="ECO:0000256" key="7">
    <source>
        <dbReference type="ARBA" id="ARBA00022844"/>
    </source>
</evidence>
<evidence type="ECO:0000256" key="5">
    <source>
        <dbReference type="ARBA" id="ARBA00018091"/>
    </source>
</evidence>
<keyword evidence="8" id="KW-1142">T=3 icosahedral capsid protein</keyword>
<feature type="domain" description="Icosahedral viral capsid protein S" evidence="11">
    <location>
        <begin position="77"/>
        <end position="269"/>
    </location>
</feature>
<dbReference type="Pfam" id="PF00729">
    <property type="entry name" value="Viral_coat"/>
    <property type="match status" value="1"/>
</dbReference>
<dbReference type="Pfam" id="PF22402">
    <property type="entry name" value="Coat_P"/>
    <property type="match status" value="1"/>
</dbReference>
<dbReference type="InterPro" id="IPR029053">
    <property type="entry name" value="Viral_coat"/>
</dbReference>
<comment type="similarity">
    <text evidence="3">Belongs to the icosahedral plant coat protein family.</text>
</comment>
<dbReference type="PRINTS" id="PR00233">
    <property type="entry name" value="ICOSAHEDRAL"/>
</dbReference>
<dbReference type="SUPFAM" id="SSF88633">
    <property type="entry name" value="Positive stranded ssRNA viruses"/>
    <property type="match status" value="1"/>
</dbReference>
<evidence type="ECO:0000256" key="8">
    <source>
        <dbReference type="ARBA" id="ARBA00023060"/>
    </source>
</evidence>
<comment type="subcellular location">
    <subcellularLocation>
        <location evidence="2">Virion</location>
    </subcellularLocation>
</comment>
<organism evidence="13">
    <name type="scientific">Tomato bushy stunt virus</name>
    <dbReference type="NCBI Taxonomy" id="12145"/>
    <lineage>
        <taxon>Viruses</taxon>
        <taxon>Riboviria</taxon>
        <taxon>Orthornavirae</taxon>
        <taxon>Kitrinoviricota</taxon>
        <taxon>Tolucaviricetes</taxon>
        <taxon>Tolivirales</taxon>
        <taxon>Tombusviridae</taxon>
        <taxon>Procedovirinae</taxon>
        <taxon>Tombusvirus</taxon>
        <taxon>Tombusvirus lycopersici</taxon>
    </lineage>
</organism>
<evidence type="ECO:0000256" key="1">
    <source>
        <dbReference type="ARBA" id="ARBA00002495"/>
    </source>
</evidence>
<evidence type="ECO:0000256" key="4">
    <source>
        <dbReference type="ARBA" id="ARBA00011553"/>
    </source>
</evidence>
<evidence type="ECO:0000256" key="2">
    <source>
        <dbReference type="ARBA" id="ARBA00004328"/>
    </source>
</evidence>
<evidence type="ECO:0000256" key="6">
    <source>
        <dbReference type="ARBA" id="ARBA00022561"/>
    </source>
</evidence>
<evidence type="ECO:0000256" key="3">
    <source>
        <dbReference type="ARBA" id="ARBA00007446"/>
    </source>
</evidence>
<evidence type="ECO:0000259" key="11">
    <source>
        <dbReference type="Pfam" id="PF00729"/>
    </source>
</evidence>
<accession>A0A7M1C9F8</accession>
<evidence type="ECO:0000256" key="9">
    <source>
        <dbReference type="ARBA" id="ARBA00031336"/>
    </source>
</evidence>
<dbReference type="PROSITE" id="PS00555">
    <property type="entry name" value="ICOSAH_VIR_COAT_S"/>
    <property type="match status" value="1"/>
</dbReference>
<dbReference type="InterPro" id="IPR055068">
    <property type="entry name" value="Coat_P"/>
</dbReference>
<proteinExistence type="inferred from homology"/>
<sequence>MAMTTRNNNNVLAISKKQLGVLAASAAVGALRNHISESSPALLQPAVNLGKKALNKVRNRRKQGNQQIITHVGGVGGSIMAPVAVSRQLVGSKPKFTGRTSGSITVTHREYLTQVNNSSGFVVNGGIVGNLLQLNPSNGTLFSWLPAIASNFDQYSFNSVVLHYVPLCGTTEVGRVALYFDKDSQDLEPADRVELANFGVLKETAPWAEAMLRIPTDKVKRYCNDSTTVDQKLIDLGQLGIATYGGAGTNAVGDVFISYSVTLYFPQPTNTLLSTRRLDLTGSLADATGPGYLVLTRTPTVLTHTFRATGTFNLSGGLRCLTSLTLGATGAVVINDILAIDNVGTASAYFLNCTVSSLPATVTFTTTGISSATVNVVRGTRANVVNLL</sequence>